<dbReference type="RefSeq" id="WP_059061131.1">
    <property type="nucleotide sequence ID" value="NZ_LN879502.1"/>
</dbReference>
<dbReference type="Proteomes" id="UP000069902">
    <property type="component" value="Chromosome cPNK"/>
</dbReference>
<dbReference type="KEGG" id="pnl:PNK_1357"/>
<dbReference type="InParanoid" id="A0A0U5JDT7"/>
<dbReference type="AlphaFoldDB" id="A0A0U5JDT7"/>
<proteinExistence type="predicted"/>
<reference evidence="2" key="1">
    <citation type="submission" date="2015-09" db="EMBL/GenBank/DDBJ databases">
        <authorList>
            <person name="Bertelli C."/>
        </authorList>
    </citation>
    <scope>NUCLEOTIDE SEQUENCE [LARGE SCALE GENOMIC DNA]</scope>
    <source>
        <strain evidence="2">KNic</strain>
    </source>
</reference>
<organism evidence="1 2">
    <name type="scientific">Candidatus Protochlamydia naegleriophila</name>
    <dbReference type="NCBI Taxonomy" id="389348"/>
    <lineage>
        <taxon>Bacteria</taxon>
        <taxon>Pseudomonadati</taxon>
        <taxon>Chlamydiota</taxon>
        <taxon>Chlamydiia</taxon>
        <taxon>Parachlamydiales</taxon>
        <taxon>Parachlamydiaceae</taxon>
        <taxon>Candidatus Protochlamydia</taxon>
    </lineage>
</organism>
<evidence type="ECO:0000313" key="2">
    <source>
        <dbReference type="Proteomes" id="UP000069902"/>
    </source>
</evidence>
<protein>
    <submittedName>
        <fullName evidence="1">Uncharacterized protein</fullName>
    </submittedName>
</protein>
<keyword evidence="2" id="KW-1185">Reference proteome</keyword>
<name>A0A0U5JDT7_9BACT</name>
<evidence type="ECO:0000313" key="1">
    <source>
        <dbReference type="EMBL" id="CUI16970.1"/>
    </source>
</evidence>
<accession>A0A0U5JDT7</accession>
<sequence length="65" mass="7589">MNVGRLQEQDQSSWNELVDEREWTVIHSSLMGLPVEEAVRSLKLPRLLSFTPFLPSIDEENEDNY</sequence>
<dbReference type="PATRIC" id="fig|389348.3.peg.1515"/>
<dbReference type="EMBL" id="LN879502">
    <property type="protein sequence ID" value="CUI16970.1"/>
    <property type="molecule type" value="Genomic_DNA"/>
</dbReference>
<gene>
    <name evidence="1" type="ORF">PNK_1357</name>
</gene>